<name>A0ABP7T261_9SPHN</name>
<keyword evidence="6" id="KW-1185">Reference proteome</keyword>
<evidence type="ECO:0000256" key="3">
    <source>
        <dbReference type="ARBA" id="ARBA00022840"/>
    </source>
</evidence>
<feature type="domain" description="AAA+ ATPase" evidence="4">
    <location>
        <begin position="481"/>
        <end position="610"/>
    </location>
</feature>
<dbReference type="SUPFAM" id="SSF52540">
    <property type="entry name" value="P-loop containing nucleoside triphosphate hydrolases"/>
    <property type="match status" value="2"/>
</dbReference>
<dbReference type="Proteomes" id="UP001500235">
    <property type="component" value="Unassembled WGS sequence"/>
</dbReference>
<accession>A0ABP7T261</accession>
<dbReference type="EMBL" id="BAABBQ010000001">
    <property type="protein sequence ID" value="GAA4019105.1"/>
    <property type="molecule type" value="Genomic_DNA"/>
</dbReference>
<evidence type="ECO:0000313" key="6">
    <source>
        <dbReference type="Proteomes" id="UP001500235"/>
    </source>
</evidence>
<dbReference type="Gene3D" id="3.40.50.300">
    <property type="entry name" value="P-loop containing nucleotide triphosphate hydrolases"/>
    <property type="match status" value="2"/>
</dbReference>
<feature type="domain" description="AAA+ ATPase" evidence="4">
    <location>
        <begin position="249"/>
        <end position="382"/>
    </location>
</feature>
<organism evidence="5 6">
    <name type="scientific">Sphingomonas swuensis</name>
    <dbReference type="NCBI Taxonomy" id="977800"/>
    <lineage>
        <taxon>Bacteria</taxon>
        <taxon>Pseudomonadati</taxon>
        <taxon>Pseudomonadota</taxon>
        <taxon>Alphaproteobacteria</taxon>
        <taxon>Sphingomonadales</taxon>
        <taxon>Sphingomonadaceae</taxon>
        <taxon>Sphingomonas</taxon>
    </lineage>
</organism>
<dbReference type="PANTHER" id="PTHR23073">
    <property type="entry name" value="26S PROTEASOME REGULATORY SUBUNIT"/>
    <property type="match status" value="1"/>
</dbReference>
<reference evidence="6" key="1">
    <citation type="journal article" date="2019" name="Int. J. Syst. Evol. Microbiol.">
        <title>The Global Catalogue of Microorganisms (GCM) 10K type strain sequencing project: providing services to taxonomists for standard genome sequencing and annotation.</title>
        <authorList>
            <consortium name="The Broad Institute Genomics Platform"/>
            <consortium name="The Broad Institute Genome Sequencing Center for Infectious Disease"/>
            <person name="Wu L."/>
            <person name="Ma J."/>
        </authorList>
    </citation>
    <scope>NUCLEOTIDE SEQUENCE [LARGE SCALE GENOMIC DNA]</scope>
    <source>
        <strain evidence="6">JCM 17563</strain>
    </source>
</reference>
<gene>
    <name evidence="5" type="ORF">GCM10022280_18520</name>
</gene>
<dbReference type="RefSeq" id="WP_344707127.1">
    <property type="nucleotide sequence ID" value="NZ_BAABBQ010000001.1"/>
</dbReference>
<dbReference type="InterPro" id="IPR003593">
    <property type="entry name" value="AAA+_ATPase"/>
</dbReference>
<evidence type="ECO:0000313" key="5">
    <source>
        <dbReference type="EMBL" id="GAA4019105.1"/>
    </source>
</evidence>
<keyword evidence="3" id="KW-0067">ATP-binding</keyword>
<keyword evidence="2" id="KW-0547">Nucleotide-binding</keyword>
<dbReference type="Pfam" id="PF00004">
    <property type="entry name" value="AAA"/>
    <property type="match status" value="2"/>
</dbReference>
<sequence length="693" mass="76085">MLIRRRSRFSQNLPGTMPKGERALLAHLSVEALPQITRKLPEHMRESVLDLADQIGSELGMRWSRAGTRGWTDEEFQNAIGERIGQLRAALPRRRSTGLDARLQWLGRTVDLDQLDVDILRHLVRARMFEPYSQLLQLFVNGPRVSNEVHIDVLAALLGKSAMTVHKRMEPGSALLSAGLVTDCRGGDWTASALALRIAQMPTNQPAKLAKGLLGSAPASTLNWDNFTHLGDLGELARKLVHESSRRRSGLNILLYGLPGTGKSEFARVLAQACGLYAVMVGATDEFGTEPERSERLGHLAICRSLVRRSSEHLLIVDEAEDLMIQPSFLASKHSKLYLNNLVERSTSPTIWIVNDHNLLGSAVLRRMTLAIEFRMPNRALRRKLVGEMVEQQRLSFEPAERDNLAAVQVAPAVLRNAVQAAAWTDRHASTALAAASSIARALGAEPNTLCGPAVRFDPSLCGADVDLEFLVSRLATARIPNWSLLASGPPGTGKSALARYIAGRLSMEVIEKRASDLLNMYVGNTEKAIAAAFREAADAQAMLIIDEADSLLRDRQQASRGWEVSMTNEMLTWMERATTPFVATTNLRESLDPATSRRFVFKIAFRWLDAPQARALFSHYFGERPPACLDRLDNLTPGDFALVARKARLLGEESAAVLTRMLEAESAAKPSAARAPMGFLPQAQARSAANAA</sequence>
<dbReference type="CDD" id="cd19481">
    <property type="entry name" value="RecA-like_protease"/>
    <property type="match status" value="1"/>
</dbReference>
<evidence type="ECO:0000259" key="4">
    <source>
        <dbReference type="SMART" id="SM00382"/>
    </source>
</evidence>
<proteinExistence type="inferred from homology"/>
<evidence type="ECO:0000256" key="2">
    <source>
        <dbReference type="ARBA" id="ARBA00022741"/>
    </source>
</evidence>
<dbReference type="SMART" id="SM00382">
    <property type="entry name" value="AAA"/>
    <property type="match status" value="2"/>
</dbReference>
<dbReference type="InterPro" id="IPR003959">
    <property type="entry name" value="ATPase_AAA_core"/>
</dbReference>
<protein>
    <recommendedName>
        <fullName evidence="4">AAA+ ATPase domain-containing protein</fullName>
    </recommendedName>
</protein>
<dbReference type="InterPro" id="IPR027417">
    <property type="entry name" value="P-loop_NTPase"/>
</dbReference>
<comment type="similarity">
    <text evidence="1">Belongs to the AAA ATPase family.</text>
</comment>
<comment type="caution">
    <text evidence="5">The sequence shown here is derived from an EMBL/GenBank/DDBJ whole genome shotgun (WGS) entry which is preliminary data.</text>
</comment>
<dbReference type="InterPro" id="IPR050221">
    <property type="entry name" value="26S_Proteasome_ATPase"/>
</dbReference>
<evidence type="ECO:0000256" key="1">
    <source>
        <dbReference type="ARBA" id="ARBA00006914"/>
    </source>
</evidence>
<dbReference type="CDD" id="cd00009">
    <property type="entry name" value="AAA"/>
    <property type="match status" value="1"/>
</dbReference>